<sequence length="247" mass="27185">MIFIVSVCNSLRLSTLNQGNIDAETIPNVYQFYTRLSTFGVHRVTGTFFTFQVKSCRDAAVLLSTSTDLISPNFYEIFYGGNGNSKIYLSRNYGTNVAQSNARNLLDCNNMVTLWISWANGILKTGTGSILGLNQIMEWNDPNSPLDVAGIGIMSAWGSNAEWIFSSGDIGYDTKFCGSAGKSFTNTGVTVYNLTELKCAFRCIVSASCVGFDYNDQLQKCHMVTDNGFLQNGHGNDSILYTKCWSI</sequence>
<reference evidence="3" key="1">
    <citation type="submission" date="2018-11" db="EMBL/GenBank/DDBJ databases">
        <authorList>
            <person name="Alioto T."/>
            <person name="Alioto T."/>
        </authorList>
    </citation>
    <scope>NUCLEOTIDE SEQUENCE</scope>
</reference>
<proteinExistence type="predicted"/>
<dbReference type="PANTHER" id="PTHR36695">
    <property type="entry name" value="AGAP008648-PA"/>
    <property type="match status" value="1"/>
</dbReference>
<accession>A0A8B6FJW6</accession>
<dbReference type="PANTHER" id="PTHR36695:SF12">
    <property type="entry name" value="AGAP008648-PA"/>
    <property type="match status" value="1"/>
</dbReference>
<dbReference type="Proteomes" id="UP000596742">
    <property type="component" value="Unassembled WGS sequence"/>
</dbReference>
<dbReference type="Pfam" id="PF00024">
    <property type="entry name" value="PAN_1"/>
    <property type="match status" value="1"/>
</dbReference>
<feature type="domain" description="Farnesoic acid O-methyl transferase" evidence="2">
    <location>
        <begin position="38"/>
        <end position="166"/>
    </location>
</feature>
<organism evidence="3 4">
    <name type="scientific">Mytilus galloprovincialis</name>
    <name type="common">Mediterranean mussel</name>
    <dbReference type="NCBI Taxonomy" id="29158"/>
    <lineage>
        <taxon>Eukaryota</taxon>
        <taxon>Metazoa</taxon>
        <taxon>Spiralia</taxon>
        <taxon>Lophotrochozoa</taxon>
        <taxon>Mollusca</taxon>
        <taxon>Bivalvia</taxon>
        <taxon>Autobranchia</taxon>
        <taxon>Pteriomorphia</taxon>
        <taxon>Mytilida</taxon>
        <taxon>Mytiloidea</taxon>
        <taxon>Mytilidae</taxon>
        <taxon>Mytilinae</taxon>
        <taxon>Mytilus</taxon>
    </lineage>
</organism>
<evidence type="ECO:0000313" key="4">
    <source>
        <dbReference type="Proteomes" id="UP000596742"/>
    </source>
</evidence>
<keyword evidence="4" id="KW-1185">Reference proteome</keyword>
<dbReference type="EMBL" id="UYJE01006867">
    <property type="protein sequence ID" value="VDI49742.1"/>
    <property type="molecule type" value="Genomic_DNA"/>
</dbReference>
<evidence type="ECO:0000259" key="1">
    <source>
        <dbReference type="Pfam" id="PF00024"/>
    </source>
</evidence>
<comment type="caution">
    <text evidence="3">The sequence shown here is derived from an EMBL/GenBank/DDBJ whole genome shotgun (WGS) entry which is preliminary data.</text>
</comment>
<gene>
    <name evidence="3" type="ORF">MGAL_10B014031</name>
</gene>
<dbReference type="InterPro" id="IPR003609">
    <property type="entry name" value="Pan_app"/>
</dbReference>
<dbReference type="OrthoDB" id="6104479at2759"/>
<dbReference type="InterPro" id="IPR022041">
    <property type="entry name" value="Methyltransf_FA"/>
</dbReference>
<evidence type="ECO:0000259" key="2">
    <source>
        <dbReference type="Pfam" id="PF12248"/>
    </source>
</evidence>
<dbReference type="Pfam" id="PF12248">
    <property type="entry name" value="Methyltransf_FA"/>
    <property type="match status" value="1"/>
</dbReference>
<feature type="domain" description="Apple" evidence="1">
    <location>
        <begin position="180"/>
        <end position="230"/>
    </location>
</feature>
<name>A0A8B6FJW6_MYTGA</name>
<protein>
    <recommendedName>
        <fullName evidence="5">Farnesoic acid O-methyl transferase domain-containing protein</fullName>
    </recommendedName>
</protein>
<evidence type="ECO:0008006" key="5">
    <source>
        <dbReference type="Google" id="ProtNLM"/>
    </source>
</evidence>
<evidence type="ECO:0000313" key="3">
    <source>
        <dbReference type="EMBL" id="VDI49742.1"/>
    </source>
</evidence>
<dbReference type="AlphaFoldDB" id="A0A8B6FJW6"/>